<organism evidence="2">
    <name type="scientific">Microbacterium sp. A8/3-1</name>
    <dbReference type="NCBI Taxonomy" id="3160749"/>
    <lineage>
        <taxon>Bacteria</taxon>
        <taxon>Bacillati</taxon>
        <taxon>Actinomycetota</taxon>
        <taxon>Actinomycetes</taxon>
        <taxon>Micrococcales</taxon>
        <taxon>Microbacteriaceae</taxon>
        <taxon>Microbacterium</taxon>
    </lineage>
</organism>
<protein>
    <submittedName>
        <fullName evidence="2">Uncharacterized protein</fullName>
    </submittedName>
</protein>
<feature type="compositionally biased region" description="Basic and acidic residues" evidence="1">
    <location>
        <begin position="79"/>
        <end position="95"/>
    </location>
</feature>
<dbReference type="AlphaFoldDB" id="A0AAU7VSH9"/>
<feature type="region of interest" description="Disordered" evidence="1">
    <location>
        <begin position="55"/>
        <end position="95"/>
    </location>
</feature>
<proteinExistence type="predicted"/>
<sequence length="247" mass="27198">MSAIKPIIREVKQAVLSGMAHSKDKLHQLTDNMLNHVDDVSKRVRGQDKFEGRDAPWALRGGWDRNSSTQPGDYTPGGRYDHDHKSDRPDPEDYLSKDYIDRHLARFDNGASRIYVSDSLNNYGPAQADHDAFVFPTEDLDRVLNEAGHDTDKLEDLLGFDRGSLRDDAGNPLQIEIRHFSPDELNGLTVPSGRENGANDNWLPGGYLPTGVPEGVITMPDTATGSRNGGGGPASWPGTFGGNYELR</sequence>
<gene>
    <name evidence="2" type="ORF">ABS642_11705</name>
</gene>
<reference evidence="2" key="1">
    <citation type="submission" date="2024-06" db="EMBL/GenBank/DDBJ databases">
        <title>Draft genome sequence of Microbacterium sp. strain A8/3-1, isolated from Oxytropis tragacanthoides Fisch. ex DC. Root nodules in the Altai region of Russia.</title>
        <authorList>
            <person name="Sazanova A."/>
            <person name="Guro P."/>
            <person name="Kuznetsova I."/>
            <person name="Belimov A."/>
            <person name="Safronova V."/>
        </authorList>
    </citation>
    <scope>NUCLEOTIDE SEQUENCE</scope>
    <source>
        <strain evidence="2">A8/3-1</strain>
    </source>
</reference>
<evidence type="ECO:0000256" key="1">
    <source>
        <dbReference type="SAM" id="MobiDB-lite"/>
    </source>
</evidence>
<dbReference type="EMBL" id="CP158357">
    <property type="protein sequence ID" value="XBX76577.1"/>
    <property type="molecule type" value="Genomic_DNA"/>
</dbReference>
<evidence type="ECO:0000313" key="2">
    <source>
        <dbReference type="EMBL" id="XBX76577.1"/>
    </source>
</evidence>
<dbReference type="RefSeq" id="WP_350350196.1">
    <property type="nucleotide sequence ID" value="NZ_CP158357.1"/>
</dbReference>
<name>A0AAU7VSH9_9MICO</name>
<feature type="region of interest" description="Disordered" evidence="1">
    <location>
        <begin position="223"/>
        <end position="247"/>
    </location>
</feature>
<accession>A0AAU7VSH9</accession>